<feature type="region of interest" description="Disordered" evidence="9">
    <location>
        <begin position="142"/>
        <end position="167"/>
    </location>
</feature>
<feature type="domain" description="C2H2-type" evidence="10">
    <location>
        <begin position="341"/>
        <end position="369"/>
    </location>
</feature>
<dbReference type="EMBL" id="OU963909">
    <property type="protein sequence ID" value="CAH0399985.1"/>
    <property type="molecule type" value="Genomic_DNA"/>
</dbReference>
<dbReference type="Pfam" id="PF00096">
    <property type="entry name" value="zf-C2H2"/>
    <property type="match status" value="7"/>
</dbReference>
<evidence type="ECO:0000256" key="1">
    <source>
        <dbReference type="ARBA" id="ARBA00004123"/>
    </source>
</evidence>
<feature type="domain" description="C2H2-type" evidence="10">
    <location>
        <begin position="285"/>
        <end position="312"/>
    </location>
</feature>
<dbReference type="Proteomes" id="UP001153292">
    <property type="component" value="Chromosome 16"/>
</dbReference>
<dbReference type="SUPFAM" id="SSF57716">
    <property type="entry name" value="Glucocorticoid receptor-like (DNA-binding domain)"/>
    <property type="match status" value="1"/>
</dbReference>
<name>A0ABN8AXY9_CHISP</name>
<dbReference type="SUPFAM" id="SSF57667">
    <property type="entry name" value="beta-beta-alpha zinc fingers"/>
    <property type="match status" value="7"/>
</dbReference>
<keyword evidence="13" id="KW-1185">Reference proteome</keyword>
<feature type="domain" description="ZAD" evidence="11">
    <location>
        <begin position="4"/>
        <end position="77"/>
    </location>
</feature>
<dbReference type="Gene3D" id="3.40.1800.20">
    <property type="match status" value="1"/>
</dbReference>
<dbReference type="Gene3D" id="3.30.160.60">
    <property type="entry name" value="Classic Zinc Finger"/>
    <property type="match status" value="10"/>
</dbReference>
<evidence type="ECO:0000259" key="11">
    <source>
        <dbReference type="PROSITE" id="PS51915"/>
    </source>
</evidence>
<dbReference type="PROSITE" id="PS50157">
    <property type="entry name" value="ZINC_FINGER_C2H2_2"/>
    <property type="match status" value="11"/>
</dbReference>
<feature type="domain" description="C2H2-type" evidence="10">
    <location>
        <begin position="455"/>
        <end position="483"/>
    </location>
</feature>
<evidence type="ECO:0000256" key="9">
    <source>
        <dbReference type="SAM" id="MobiDB-lite"/>
    </source>
</evidence>
<feature type="binding site" evidence="8">
    <location>
        <position position="50"/>
    </location>
    <ligand>
        <name>Zn(2+)</name>
        <dbReference type="ChEBI" id="CHEBI:29105"/>
    </ligand>
</feature>
<proteinExistence type="predicted"/>
<evidence type="ECO:0000256" key="6">
    <source>
        <dbReference type="ARBA" id="ARBA00023242"/>
    </source>
</evidence>
<organism evidence="12 13">
    <name type="scientific">Chilo suppressalis</name>
    <name type="common">Asiatic rice borer moth</name>
    <dbReference type="NCBI Taxonomy" id="168631"/>
    <lineage>
        <taxon>Eukaryota</taxon>
        <taxon>Metazoa</taxon>
        <taxon>Ecdysozoa</taxon>
        <taxon>Arthropoda</taxon>
        <taxon>Hexapoda</taxon>
        <taxon>Insecta</taxon>
        <taxon>Pterygota</taxon>
        <taxon>Neoptera</taxon>
        <taxon>Endopterygota</taxon>
        <taxon>Lepidoptera</taxon>
        <taxon>Glossata</taxon>
        <taxon>Ditrysia</taxon>
        <taxon>Pyraloidea</taxon>
        <taxon>Crambidae</taxon>
        <taxon>Crambinae</taxon>
        <taxon>Chilo</taxon>
    </lineage>
</organism>
<feature type="domain" description="C2H2-type" evidence="10">
    <location>
        <begin position="170"/>
        <end position="197"/>
    </location>
</feature>
<dbReference type="SMART" id="SM00868">
    <property type="entry name" value="zf-AD"/>
    <property type="match status" value="2"/>
</dbReference>
<evidence type="ECO:0000256" key="3">
    <source>
        <dbReference type="ARBA" id="ARBA00022737"/>
    </source>
</evidence>
<dbReference type="Pfam" id="PF12874">
    <property type="entry name" value="zf-met"/>
    <property type="match status" value="1"/>
</dbReference>
<comment type="subcellular location">
    <subcellularLocation>
        <location evidence="1">Nucleus</location>
    </subcellularLocation>
</comment>
<keyword evidence="4 7" id="KW-0863">Zinc-finger</keyword>
<accession>A0ABN8AXY9</accession>
<feature type="binding site" evidence="8">
    <location>
        <position position="6"/>
    </location>
    <ligand>
        <name>Zn(2+)</name>
        <dbReference type="ChEBI" id="CHEBI:29105"/>
    </ligand>
</feature>
<dbReference type="PANTHER" id="PTHR24390:SF242">
    <property type="entry name" value="ZINC FINGER PROTEIN 76"/>
    <property type="match status" value="1"/>
</dbReference>
<dbReference type="InterPro" id="IPR013087">
    <property type="entry name" value="Znf_C2H2_type"/>
</dbReference>
<feature type="domain" description="C2H2-type" evidence="10">
    <location>
        <begin position="229"/>
        <end position="256"/>
    </location>
</feature>
<dbReference type="Pfam" id="PF07776">
    <property type="entry name" value="zf-AD"/>
    <property type="match status" value="1"/>
</dbReference>
<feature type="domain" description="C2H2-type" evidence="10">
    <location>
        <begin position="313"/>
        <end position="340"/>
    </location>
</feature>
<keyword evidence="5 8" id="KW-0862">Zinc</keyword>
<evidence type="ECO:0000313" key="12">
    <source>
        <dbReference type="EMBL" id="CAH0399985.1"/>
    </source>
</evidence>
<evidence type="ECO:0000256" key="4">
    <source>
        <dbReference type="ARBA" id="ARBA00022771"/>
    </source>
</evidence>
<evidence type="ECO:0000256" key="8">
    <source>
        <dbReference type="PROSITE-ProRule" id="PRU01263"/>
    </source>
</evidence>
<feature type="domain" description="C2H2-type" evidence="10">
    <location>
        <begin position="423"/>
        <end position="452"/>
    </location>
</feature>
<evidence type="ECO:0000313" key="13">
    <source>
        <dbReference type="Proteomes" id="UP001153292"/>
    </source>
</evidence>
<protein>
    <submittedName>
        <fullName evidence="12">Uncharacterized protein</fullName>
    </submittedName>
</protein>
<dbReference type="PROSITE" id="PS51915">
    <property type="entry name" value="ZAD"/>
    <property type="match status" value="1"/>
</dbReference>
<dbReference type="PROSITE" id="PS00028">
    <property type="entry name" value="ZINC_FINGER_C2H2_1"/>
    <property type="match status" value="9"/>
</dbReference>
<evidence type="ECO:0000256" key="5">
    <source>
        <dbReference type="ARBA" id="ARBA00022833"/>
    </source>
</evidence>
<dbReference type="SMART" id="SM00355">
    <property type="entry name" value="ZnF_C2H2"/>
    <property type="match status" value="11"/>
</dbReference>
<dbReference type="PANTHER" id="PTHR24390">
    <property type="entry name" value="ZINC FINGER PROTEIN"/>
    <property type="match status" value="1"/>
</dbReference>
<feature type="domain" description="C2H2-type" evidence="10">
    <location>
        <begin position="198"/>
        <end position="226"/>
    </location>
</feature>
<sequence>MEKALCRVCLSKTAIKSLFDAVDEIQYCAKLKKCVKIEIHENDGLPDCICECCVNELNLAYDFVTRCEISDKTLRYLKYQDSKEDGSKDQCIGENQCQESEIVFDLEIKEELDVKCDELLQNYDTDILYADISKLGYSDEDTSITKGDKKSMRKPKRNQKNDKRTKTGPLRCELCGQLTMSQSALETHMRTHTGEKPFVCDTCQAQFRTKGSLKRHFEAKHSDKRERKFTCETCGSSFYRKNDIIIHIRLHTNEKPYVCPYCSKSFSQIASLTRHKRVHTGEKPFSCPICGKRFNDRNLVKKHQSVHSDERKFTCHLCNKSVKSRTTLNTHMSVHSNEKCNICSFCGMAFTMKGNLTSHIRRAHSEKSGHCSICFKSYSDIEAHMRKHTGEKPFLCKLCEKSFAAQRSLSHHMVFKHKNATKFKCAIPDCTKAFPTAKMLEYHLFKHHNKNDTPYICQHCSRGFYRPSDLTRHQKVCHLDAHPKIIL</sequence>
<feature type="domain" description="C2H2-type" evidence="10">
    <location>
        <begin position="257"/>
        <end position="284"/>
    </location>
</feature>
<feature type="domain" description="C2H2-type" evidence="10">
    <location>
        <begin position="394"/>
        <end position="422"/>
    </location>
</feature>
<keyword evidence="3" id="KW-0677">Repeat</keyword>
<feature type="binding site" evidence="8">
    <location>
        <position position="53"/>
    </location>
    <ligand>
        <name>Zn(2+)</name>
        <dbReference type="ChEBI" id="CHEBI:29105"/>
    </ligand>
</feature>
<keyword evidence="2 8" id="KW-0479">Metal-binding</keyword>
<keyword evidence="6" id="KW-0539">Nucleus</keyword>
<feature type="binding site" evidence="8">
    <location>
        <position position="9"/>
    </location>
    <ligand>
        <name>Zn(2+)</name>
        <dbReference type="ChEBI" id="CHEBI:29105"/>
    </ligand>
</feature>
<dbReference type="InterPro" id="IPR036236">
    <property type="entry name" value="Znf_C2H2_sf"/>
</dbReference>
<evidence type="ECO:0000256" key="7">
    <source>
        <dbReference type="PROSITE-ProRule" id="PRU00042"/>
    </source>
</evidence>
<dbReference type="InterPro" id="IPR012934">
    <property type="entry name" value="Znf_AD"/>
</dbReference>
<evidence type="ECO:0000256" key="2">
    <source>
        <dbReference type="ARBA" id="ARBA00022723"/>
    </source>
</evidence>
<feature type="domain" description="C2H2-type" evidence="10">
    <location>
        <begin position="366"/>
        <end position="393"/>
    </location>
</feature>
<reference evidence="12" key="1">
    <citation type="submission" date="2021-12" db="EMBL/GenBank/DDBJ databases">
        <authorList>
            <person name="King R."/>
        </authorList>
    </citation>
    <scope>NUCLEOTIDE SEQUENCE</scope>
</reference>
<gene>
    <name evidence="12" type="ORF">CHILSU_LOCUS3166</name>
</gene>
<evidence type="ECO:0000259" key="10">
    <source>
        <dbReference type="PROSITE" id="PS50157"/>
    </source>
</evidence>